<keyword evidence="2" id="KW-1003">Cell membrane</keyword>
<evidence type="ECO:0000256" key="1">
    <source>
        <dbReference type="ARBA" id="ARBA00004651"/>
    </source>
</evidence>
<dbReference type="PANTHER" id="PTHR30250:SF21">
    <property type="entry name" value="LIPID II FLIPPASE MURJ"/>
    <property type="match status" value="1"/>
</dbReference>
<feature type="transmembrane region" description="Helical" evidence="6">
    <location>
        <begin position="485"/>
        <end position="506"/>
    </location>
</feature>
<feature type="transmembrane region" description="Helical" evidence="6">
    <location>
        <begin position="87"/>
        <end position="107"/>
    </location>
</feature>
<dbReference type="PIRSF" id="PIRSF038958">
    <property type="entry name" value="PG_synth_SpoVB"/>
    <property type="match status" value="1"/>
</dbReference>
<feature type="transmembrane region" description="Helical" evidence="6">
    <location>
        <begin position="287"/>
        <end position="307"/>
    </location>
</feature>
<dbReference type="Proteomes" id="UP001205748">
    <property type="component" value="Unassembled WGS sequence"/>
</dbReference>
<keyword evidence="5 6" id="KW-0472">Membrane</keyword>
<dbReference type="InterPro" id="IPR002797">
    <property type="entry name" value="Polysacc_synth"/>
</dbReference>
<feature type="transmembrane region" description="Helical" evidence="6">
    <location>
        <begin position="415"/>
        <end position="436"/>
    </location>
</feature>
<feature type="transmembrane region" description="Helical" evidence="6">
    <location>
        <begin position="457"/>
        <end position="479"/>
    </location>
</feature>
<dbReference type="InterPro" id="IPR050833">
    <property type="entry name" value="Poly_Biosynth_Transport"/>
</dbReference>
<feature type="transmembrane region" description="Helical" evidence="6">
    <location>
        <begin position="181"/>
        <end position="206"/>
    </location>
</feature>
<feature type="transmembrane region" description="Helical" evidence="6">
    <location>
        <begin position="7"/>
        <end position="27"/>
    </location>
</feature>
<evidence type="ECO:0000256" key="6">
    <source>
        <dbReference type="SAM" id="Phobius"/>
    </source>
</evidence>
<keyword evidence="8" id="KW-1185">Reference proteome</keyword>
<evidence type="ECO:0000256" key="5">
    <source>
        <dbReference type="ARBA" id="ARBA00023136"/>
    </source>
</evidence>
<dbReference type="PANTHER" id="PTHR30250">
    <property type="entry name" value="PST FAMILY PREDICTED COLANIC ACID TRANSPORTER"/>
    <property type="match status" value="1"/>
</dbReference>
<dbReference type="Pfam" id="PF01943">
    <property type="entry name" value="Polysacc_synt"/>
    <property type="match status" value="1"/>
</dbReference>
<evidence type="ECO:0000313" key="7">
    <source>
        <dbReference type="EMBL" id="MCR1897911.1"/>
    </source>
</evidence>
<evidence type="ECO:0000256" key="2">
    <source>
        <dbReference type="ARBA" id="ARBA00022475"/>
    </source>
</evidence>
<sequence>MKKRSFIGGAFILAVAGILSKFIGFFFRVPLTNMIGAQGYGLYNYPYHLYSAILAISVTGLPVAISTLVSAKIAIHRYDEAHRVFKIALVIMLFLGVITSLALYLGSGFLVNTIWPQEAYYPLMGLVIAPFFVALMSVFRGYFQGMQIMTASSISQVFESFGRLIFGLGLAYALLDRGIEYAAGGGSFGATAGAFVGLIVIVLYYLKVKPQIKERIQRQVKSGEKESTLKIIKNVLYLSIPISIGALAGTLMPLIDSLMLKLRLNVAGFSEEISTILFGRLGAATTLINFPLTIATAIAISLVPAISEAYAKGLFSEIKERLETGMKIGLYLIFPASMGLFILADPILDFIFPAIQNGGNLLRFLSIALIFMTLNQIFTASIQGIGRPIVSVRNLFIGAGFKIVISYYLAALPSINIYGATIGTIVGYVIASLLNYHYLKRQTHFVMDKINLIFKPLLASVVMGGMVYYTYLLIIGFTARNSISLLSSIALGGIIYGLLLFLFGVIHPKEMIVFITRKLKNKK</sequence>
<feature type="transmembrane region" description="Helical" evidence="6">
    <location>
        <begin position="328"/>
        <end position="355"/>
    </location>
</feature>
<feature type="transmembrane region" description="Helical" evidence="6">
    <location>
        <begin position="154"/>
        <end position="175"/>
    </location>
</feature>
<gene>
    <name evidence="7" type="ORF">NSA47_02775</name>
</gene>
<name>A0AAE3HDC4_9FIRM</name>
<feature type="transmembrane region" description="Helical" evidence="6">
    <location>
        <begin position="361"/>
        <end position="378"/>
    </location>
</feature>
<comment type="caution">
    <text evidence="7">The sequence shown here is derived from an EMBL/GenBank/DDBJ whole genome shotgun (WGS) entry which is preliminary data.</text>
</comment>
<reference evidence="7" key="1">
    <citation type="submission" date="2022-07" db="EMBL/GenBank/DDBJ databases">
        <title>Enhanced cultured diversity of the mouse gut microbiota enables custom-made synthetic communities.</title>
        <authorList>
            <person name="Afrizal A."/>
        </authorList>
    </citation>
    <scope>NUCLEOTIDE SEQUENCE</scope>
    <source>
        <strain evidence="7">DSM 28593</strain>
    </source>
</reference>
<feature type="transmembrane region" description="Helical" evidence="6">
    <location>
        <begin position="390"/>
        <end position="409"/>
    </location>
</feature>
<dbReference type="CDD" id="cd13124">
    <property type="entry name" value="MATE_SpoVB_like"/>
    <property type="match status" value="1"/>
</dbReference>
<evidence type="ECO:0000256" key="4">
    <source>
        <dbReference type="ARBA" id="ARBA00022989"/>
    </source>
</evidence>
<organism evidence="7 8">
    <name type="scientific">Irregularibacter muris</name>
    <dbReference type="NCBI Taxonomy" id="1796619"/>
    <lineage>
        <taxon>Bacteria</taxon>
        <taxon>Bacillati</taxon>
        <taxon>Bacillota</taxon>
        <taxon>Clostridia</taxon>
        <taxon>Eubacteriales</taxon>
        <taxon>Eubacteriaceae</taxon>
        <taxon>Irregularibacter</taxon>
    </lineage>
</organism>
<keyword evidence="3 6" id="KW-0812">Transmembrane</keyword>
<protein>
    <submittedName>
        <fullName evidence="7">Polysaccharide biosynthesis protein</fullName>
    </submittedName>
</protein>
<feature type="transmembrane region" description="Helical" evidence="6">
    <location>
        <begin position="235"/>
        <end position="255"/>
    </location>
</feature>
<dbReference type="AlphaFoldDB" id="A0AAE3HDC4"/>
<dbReference type="InterPro" id="IPR024923">
    <property type="entry name" value="PG_synth_SpoVB"/>
</dbReference>
<accession>A0AAE3HDC4</accession>
<evidence type="ECO:0000256" key="3">
    <source>
        <dbReference type="ARBA" id="ARBA00022692"/>
    </source>
</evidence>
<proteinExistence type="predicted"/>
<comment type="subcellular location">
    <subcellularLocation>
        <location evidence="1">Cell membrane</location>
        <topology evidence="1">Multi-pass membrane protein</topology>
    </subcellularLocation>
</comment>
<dbReference type="EMBL" id="JANKAS010000002">
    <property type="protein sequence ID" value="MCR1897911.1"/>
    <property type="molecule type" value="Genomic_DNA"/>
</dbReference>
<feature type="transmembrane region" description="Helical" evidence="6">
    <location>
        <begin position="47"/>
        <end position="75"/>
    </location>
</feature>
<dbReference type="RefSeq" id="WP_257529376.1">
    <property type="nucleotide sequence ID" value="NZ_JANKAS010000002.1"/>
</dbReference>
<evidence type="ECO:0000313" key="8">
    <source>
        <dbReference type="Proteomes" id="UP001205748"/>
    </source>
</evidence>
<feature type="transmembrane region" description="Helical" evidence="6">
    <location>
        <begin position="119"/>
        <end position="142"/>
    </location>
</feature>
<keyword evidence="4 6" id="KW-1133">Transmembrane helix</keyword>
<dbReference type="GO" id="GO:0005886">
    <property type="term" value="C:plasma membrane"/>
    <property type="evidence" value="ECO:0007669"/>
    <property type="project" value="UniProtKB-SubCell"/>
</dbReference>